<dbReference type="Gene3D" id="1.10.472.10">
    <property type="entry name" value="Cyclin-like"/>
    <property type="match status" value="2"/>
</dbReference>
<comment type="caution">
    <text evidence="3">The sequence shown here is derived from an EMBL/GenBank/DDBJ whole genome shotgun (WGS) entry which is preliminary data.</text>
</comment>
<dbReference type="CDD" id="cd20537">
    <property type="entry name" value="CYCLIN_CCNO-like_rpt2"/>
    <property type="match status" value="1"/>
</dbReference>
<accession>A0A9N8H8N8</accession>
<gene>
    <name evidence="3" type="ORF">SEMRO_176_G077270.1</name>
</gene>
<reference evidence="3" key="1">
    <citation type="submission" date="2020-06" db="EMBL/GenBank/DDBJ databases">
        <authorList>
            <consortium name="Plant Systems Biology data submission"/>
        </authorList>
    </citation>
    <scope>NUCLEOTIDE SEQUENCE</scope>
    <source>
        <strain evidence="3">D6</strain>
    </source>
</reference>
<dbReference type="PANTHER" id="PTHR10177">
    <property type="entry name" value="CYCLINS"/>
    <property type="match status" value="1"/>
</dbReference>
<keyword evidence="1" id="KW-0195">Cyclin</keyword>
<dbReference type="SUPFAM" id="SSF47954">
    <property type="entry name" value="Cyclin-like"/>
    <property type="match status" value="2"/>
</dbReference>
<organism evidence="3 4">
    <name type="scientific">Seminavis robusta</name>
    <dbReference type="NCBI Taxonomy" id="568900"/>
    <lineage>
        <taxon>Eukaryota</taxon>
        <taxon>Sar</taxon>
        <taxon>Stramenopiles</taxon>
        <taxon>Ochrophyta</taxon>
        <taxon>Bacillariophyta</taxon>
        <taxon>Bacillariophyceae</taxon>
        <taxon>Bacillariophycidae</taxon>
        <taxon>Naviculales</taxon>
        <taxon>Naviculaceae</taxon>
        <taxon>Seminavis</taxon>
    </lineage>
</organism>
<evidence type="ECO:0000313" key="3">
    <source>
        <dbReference type="EMBL" id="CAB9503772.1"/>
    </source>
</evidence>
<keyword evidence="4" id="KW-1185">Reference proteome</keyword>
<dbReference type="SMART" id="SM01332">
    <property type="entry name" value="Cyclin_C"/>
    <property type="match status" value="1"/>
</dbReference>
<dbReference type="Proteomes" id="UP001153069">
    <property type="component" value="Unassembled WGS sequence"/>
</dbReference>
<evidence type="ECO:0000259" key="2">
    <source>
        <dbReference type="SMART" id="SM01332"/>
    </source>
</evidence>
<evidence type="ECO:0000313" key="4">
    <source>
        <dbReference type="Proteomes" id="UP001153069"/>
    </source>
</evidence>
<dbReference type="InterPro" id="IPR004367">
    <property type="entry name" value="Cyclin_C-dom"/>
</dbReference>
<dbReference type="EMBL" id="CAICTM010000175">
    <property type="protein sequence ID" value="CAB9503772.1"/>
    <property type="molecule type" value="Genomic_DNA"/>
</dbReference>
<dbReference type="AlphaFoldDB" id="A0A9N8H8N8"/>
<evidence type="ECO:0000256" key="1">
    <source>
        <dbReference type="ARBA" id="ARBA00023127"/>
    </source>
</evidence>
<dbReference type="InterPro" id="IPR036915">
    <property type="entry name" value="Cyclin-like_sf"/>
</dbReference>
<dbReference type="FunFam" id="1.10.472.10:FF:000093">
    <property type="entry name" value="Predicted protein"/>
    <property type="match status" value="1"/>
</dbReference>
<dbReference type="OrthoDB" id="5590282at2759"/>
<protein>
    <submittedName>
        <fullName evidence="3">Diatom-specific cyclin</fullName>
    </submittedName>
</protein>
<dbReference type="Pfam" id="PF02984">
    <property type="entry name" value="Cyclin_C"/>
    <property type="match status" value="1"/>
</dbReference>
<sequence length="349" mass="38560">MMVASDSFSSTVSMEETIGDNAHHEAAVDRILAMRKIEASYCLQSFLHQQQSLPLSDAWRGKVTQWAFNVVDHFGFSREVVTASMGLFDQYLAIRGNLCTGSLVLLTSLTTLHLAIKLHETKRIKSSILADLSRGQFGTKHIDEMELEILAALGWKLHVPTPLAFVAEFLHFLPEEDVSAAERKEIYELSKYFTELAICESSFVQRQNSLIALATIYNAMDAIRFERLTEQAKQTFLCTITKATLGQAYESPTFKATRDRLNTMYAKVSATESFDPSTYGMTSGYWGLGGGAGGNPVAVTPNGSPSSTASSCYGHQHHYTKQTTKATKFWYTPSPPPNTRSVGVKTALL</sequence>
<feature type="domain" description="Cyclin C-terminal" evidence="2">
    <location>
        <begin position="160"/>
        <end position="277"/>
    </location>
</feature>
<name>A0A9N8H8N8_9STRA</name>
<dbReference type="Pfam" id="PF00134">
    <property type="entry name" value="Cyclin_N"/>
    <property type="match status" value="1"/>
</dbReference>
<dbReference type="InterPro" id="IPR039361">
    <property type="entry name" value="Cyclin"/>
</dbReference>
<dbReference type="InterPro" id="IPR006671">
    <property type="entry name" value="Cyclin_N"/>
</dbReference>
<proteinExistence type="predicted"/>